<accession>A0A517TBE5</accession>
<feature type="region of interest" description="Disordered" evidence="1">
    <location>
        <begin position="209"/>
        <end position="284"/>
    </location>
</feature>
<feature type="transmembrane region" description="Helical" evidence="2">
    <location>
        <begin position="28"/>
        <end position="50"/>
    </location>
</feature>
<dbReference type="AlphaFoldDB" id="A0A517TBE5"/>
<sequence length="284" mass="30557">MDAEHRHHLHENELEKLTERVRPVLEQYANTILIAAGAAILVIAVVLYAVRASTASTAAGWEELNSVLSNSQPTASEFQAIAESNAGSATGVWAKLGAAEAFLNSGAALLFTDRAGALDSLEDAEEIFESLVNSSIPDPARERALLGLARTLEASSDGDLNPAIDYYQQYLDEYEDSIFAESIERHIAGLQKKSAHEFYAWFAAQNPSPPDLEIPQDGPVIPGLGNLTPPKTEGEEVEVSESVEIEFPEVPAKSEEPKADTPNVEFPEPEANTATEGDTPATDE</sequence>
<keyword evidence="2" id="KW-1133">Transmembrane helix</keyword>
<organism evidence="3 4">
    <name type="scientific">Calycomorphotria hydatis</name>
    <dbReference type="NCBI Taxonomy" id="2528027"/>
    <lineage>
        <taxon>Bacteria</taxon>
        <taxon>Pseudomonadati</taxon>
        <taxon>Planctomycetota</taxon>
        <taxon>Planctomycetia</taxon>
        <taxon>Planctomycetales</taxon>
        <taxon>Planctomycetaceae</taxon>
        <taxon>Calycomorphotria</taxon>
    </lineage>
</organism>
<evidence type="ECO:0000256" key="1">
    <source>
        <dbReference type="SAM" id="MobiDB-lite"/>
    </source>
</evidence>
<evidence type="ECO:0008006" key="5">
    <source>
        <dbReference type="Google" id="ProtNLM"/>
    </source>
</evidence>
<keyword evidence="4" id="KW-1185">Reference proteome</keyword>
<evidence type="ECO:0000256" key="2">
    <source>
        <dbReference type="SAM" id="Phobius"/>
    </source>
</evidence>
<gene>
    <name evidence="3" type="ORF">V22_29540</name>
</gene>
<dbReference type="Gene3D" id="1.25.40.10">
    <property type="entry name" value="Tetratricopeptide repeat domain"/>
    <property type="match status" value="1"/>
</dbReference>
<dbReference type="InterPro" id="IPR011990">
    <property type="entry name" value="TPR-like_helical_dom_sf"/>
</dbReference>
<proteinExistence type="predicted"/>
<reference evidence="3 4" key="1">
    <citation type="submission" date="2019-02" db="EMBL/GenBank/DDBJ databases">
        <title>Deep-cultivation of Planctomycetes and their phenomic and genomic characterization uncovers novel biology.</title>
        <authorList>
            <person name="Wiegand S."/>
            <person name="Jogler M."/>
            <person name="Boedeker C."/>
            <person name="Pinto D."/>
            <person name="Vollmers J."/>
            <person name="Rivas-Marin E."/>
            <person name="Kohn T."/>
            <person name="Peeters S.H."/>
            <person name="Heuer A."/>
            <person name="Rast P."/>
            <person name="Oberbeckmann S."/>
            <person name="Bunk B."/>
            <person name="Jeske O."/>
            <person name="Meyerdierks A."/>
            <person name="Storesund J.E."/>
            <person name="Kallscheuer N."/>
            <person name="Luecker S."/>
            <person name="Lage O.M."/>
            <person name="Pohl T."/>
            <person name="Merkel B.J."/>
            <person name="Hornburger P."/>
            <person name="Mueller R.-W."/>
            <person name="Bruemmer F."/>
            <person name="Labrenz M."/>
            <person name="Spormann A.M."/>
            <person name="Op den Camp H."/>
            <person name="Overmann J."/>
            <person name="Amann R."/>
            <person name="Jetten M.S.M."/>
            <person name="Mascher T."/>
            <person name="Medema M.H."/>
            <person name="Devos D.P."/>
            <person name="Kaster A.-K."/>
            <person name="Ovreas L."/>
            <person name="Rohde M."/>
            <person name="Galperin M.Y."/>
            <person name="Jogler C."/>
        </authorList>
    </citation>
    <scope>NUCLEOTIDE SEQUENCE [LARGE SCALE GENOMIC DNA]</scope>
    <source>
        <strain evidence="3 4">V22</strain>
    </source>
</reference>
<dbReference type="RefSeq" id="WP_145264040.1">
    <property type="nucleotide sequence ID" value="NZ_CP036316.1"/>
</dbReference>
<dbReference type="OrthoDB" id="265362at2"/>
<feature type="compositionally biased region" description="Acidic residues" evidence="1">
    <location>
        <begin position="235"/>
        <end position="247"/>
    </location>
</feature>
<dbReference type="EMBL" id="CP036316">
    <property type="protein sequence ID" value="QDT65694.1"/>
    <property type="molecule type" value="Genomic_DNA"/>
</dbReference>
<evidence type="ECO:0000313" key="3">
    <source>
        <dbReference type="EMBL" id="QDT65694.1"/>
    </source>
</evidence>
<protein>
    <recommendedName>
        <fullName evidence="5">Tetratricopeptide repeat-like domain-containing protein</fullName>
    </recommendedName>
</protein>
<name>A0A517TBE5_9PLAN</name>
<dbReference type="Proteomes" id="UP000319976">
    <property type="component" value="Chromosome"/>
</dbReference>
<evidence type="ECO:0000313" key="4">
    <source>
        <dbReference type="Proteomes" id="UP000319976"/>
    </source>
</evidence>
<keyword evidence="2" id="KW-0472">Membrane</keyword>
<keyword evidence="2" id="KW-0812">Transmembrane</keyword>
<dbReference type="KEGG" id="chya:V22_29540"/>